<dbReference type="Ensembl" id="ENSCJPT00005001591.1">
    <property type="protein sequence ID" value="ENSCJPP00005000896.1"/>
    <property type="gene ID" value="ENSCJPG00005000944.1"/>
</dbReference>
<feature type="compositionally biased region" description="Basic residues" evidence="5">
    <location>
        <begin position="271"/>
        <end position="281"/>
    </location>
</feature>
<keyword evidence="8" id="KW-1185">Reference proteome</keyword>
<evidence type="ECO:0000259" key="6">
    <source>
        <dbReference type="PROSITE" id="PS50102"/>
    </source>
</evidence>
<feature type="region of interest" description="Disordered" evidence="5">
    <location>
        <begin position="213"/>
        <end position="281"/>
    </location>
</feature>
<dbReference type="InterPro" id="IPR012677">
    <property type="entry name" value="Nucleotide-bd_a/b_plait_sf"/>
</dbReference>
<dbReference type="InterPro" id="IPR035979">
    <property type="entry name" value="RBD_domain_sf"/>
</dbReference>
<sequence>MAEAASCGAAPPSFLSLEPQLQRAVQNKVRRVRSNKAERLTPGVVYVGHLPRGLCEPQLREYFQQFGTVTRMRLSRSKKTGGSKGYAFIEFESDDVAKIVADTMNNYLFSERLLKCQFMPPERVHADLFKNSHRMFHKPSQPAVKRYNKVRSLVEKAKMAKRLLRKENNLRKRLAEKGIKYSFPGFVSLGWFQWVIVPSECFSDQPGKTKRCCHPAPQSIHPEPGGSSLQLEDPTPVCTPTVLQRRKAHQADDDTEDNEIVIKLPPPSAKKTAKREKKRQN</sequence>
<dbReference type="Pfam" id="PF00076">
    <property type="entry name" value="RRM_1"/>
    <property type="match status" value="1"/>
</dbReference>
<accession>A0A8C2SQ36</accession>
<proteinExistence type="predicted"/>
<name>A0A8C2SQ36_COTJA</name>
<dbReference type="GO" id="GO:0000794">
    <property type="term" value="C:condensed nuclear chromosome"/>
    <property type="evidence" value="ECO:0007669"/>
    <property type="project" value="Ensembl"/>
</dbReference>
<dbReference type="GO" id="GO:0005730">
    <property type="term" value="C:nucleolus"/>
    <property type="evidence" value="ECO:0007669"/>
    <property type="project" value="UniProtKB-SubCell"/>
</dbReference>
<dbReference type="GO" id="GO:0005737">
    <property type="term" value="C:cytoplasm"/>
    <property type="evidence" value="ECO:0007669"/>
    <property type="project" value="Ensembl"/>
</dbReference>
<feature type="domain" description="RRM" evidence="6">
    <location>
        <begin position="43"/>
        <end position="121"/>
    </location>
</feature>
<keyword evidence="3" id="KW-0539">Nucleus</keyword>
<reference evidence="7" key="1">
    <citation type="submission" date="2015-11" db="EMBL/GenBank/DDBJ databases">
        <authorList>
            <consortium name="International Coturnix japonica Genome Analysis Consortium"/>
            <person name="Warren W."/>
            <person name="Burt D.W."/>
            <person name="Antin P.B."/>
            <person name="Lanford R."/>
            <person name="Gros J."/>
            <person name="Wilson R.K."/>
        </authorList>
    </citation>
    <scope>NUCLEOTIDE SEQUENCE [LARGE SCALE GENOMIC DNA]</scope>
</reference>
<keyword evidence="2 4" id="KW-0694">RNA-binding</keyword>
<dbReference type="SUPFAM" id="SSF54928">
    <property type="entry name" value="RNA-binding domain, RBD"/>
    <property type="match status" value="1"/>
</dbReference>
<evidence type="ECO:0000313" key="7">
    <source>
        <dbReference type="Ensembl" id="ENSCJPP00005000896.1"/>
    </source>
</evidence>
<organism evidence="7 8">
    <name type="scientific">Coturnix japonica</name>
    <name type="common">Japanese quail</name>
    <name type="synonym">Coturnix coturnix japonica</name>
    <dbReference type="NCBI Taxonomy" id="93934"/>
    <lineage>
        <taxon>Eukaryota</taxon>
        <taxon>Metazoa</taxon>
        <taxon>Chordata</taxon>
        <taxon>Craniata</taxon>
        <taxon>Vertebrata</taxon>
        <taxon>Euteleostomi</taxon>
        <taxon>Archelosauria</taxon>
        <taxon>Archosauria</taxon>
        <taxon>Dinosauria</taxon>
        <taxon>Saurischia</taxon>
        <taxon>Theropoda</taxon>
        <taxon>Coelurosauria</taxon>
        <taxon>Aves</taxon>
        <taxon>Neognathae</taxon>
        <taxon>Galloanserae</taxon>
        <taxon>Galliformes</taxon>
        <taxon>Phasianidae</taxon>
        <taxon>Perdicinae</taxon>
        <taxon>Coturnix</taxon>
    </lineage>
</organism>
<evidence type="ECO:0000256" key="4">
    <source>
        <dbReference type="PROSITE-ProRule" id="PRU00176"/>
    </source>
</evidence>
<evidence type="ECO:0000313" key="8">
    <source>
        <dbReference type="Proteomes" id="UP000694412"/>
    </source>
</evidence>
<dbReference type="GO" id="GO:0005654">
    <property type="term" value="C:nucleoplasm"/>
    <property type="evidence" value="ECO:0007669"/>
    <property type="project" value="Ensembl"/>
</dbReference>
<evidence type="ECO:0000256" key="1">
    <source>
        <dbReference type="ARBA" id="ARBA00004604"/>
    </source>
</evidence>
<dbReference type="InterPro" id="IPR021043">
    <property type="entry name" value="NIFK_FHA_Ki67-binding"/>
</dbReference>
<dbReference type="GO" id="GO:0003723">
    <property type="term" value="F:RNA binding"/>
    <property type="evidence" value="ECO:0007669"/>
    <property type="project" value="UniProtKB-UniRule"/>
</dbReference>
<evidence type="ECO:0000256" key="2">
    <source>
        <dbReference type="ARBA" id="ARBA00022884"/>
    </source>
</evidence>
<dbReference type="PROSITE" id="PS50102">
    <property type="entry name" value="RRM"/>
    <property type="match status" value="1"/>
</dbReference>
<dbReference type="SMART" id="SM00360">
    <property type="entry name" value="RRM"/>
    <property type="match status" value="1"/>
</dbReference>
<dbReference type="Pfam" id="PF12196">
    <property type="entry name" value="hNIFK_binding"/>
    <property type="match status" value="1"/>
</dbReference>
<dbReference type="CDD" id="cd12307">
    <property type="entry name" value="RRM_NIFK_like"/>
    <property type="match status" value="1"/>
</dbReference>
<reference evidence="7" key="2">
    <citation type="submission" date="2025-08" db="UniProtKB">
        <authorList>
            <consortium name="Ensembl"/>
        </authorList>
    </citation>
    <scope>IDENTIFICATION</scope>
</reference>
<evidence type="ECO:0000256" key="3">
    <source>
        <dbReference type="ARBA" id="ARBA00023242"/>
    </source>
</evidence>
<dbReference type="InterPro" id="IPR000504">
    <property type="entry name" value="RRM_dom"/>
</dbReference>
<evidence type="ECO:0000256" key="5">
    <source>
        <dbReference type="SAM" id="MobiDB-lite"/>
    </source>
</evidence>
<protein>
    <submittedName>
        <fullName evidence="7">Nucleolar protein interacting with the FHA domain of MKI67</fullName>
    </submittedName>
</protein>
<dbReference type="Proteomes" id="UP000694412">
    <property type="component" value="Chromosome 7"/>
</dbReference>
<dbReference type="Gene3D" id="3.30.70.330">
    <property type="match status" value="1"/>
</dbReference>
<dbReference type="PANTHER" id="PTHR46754">
    <property type="entry name" value="MKI67 FHA DOMAIN-INTERACTING NUCLEOLAR PHOSPHOPROTEIN"/>
    <property type="match status" value="1"/>
</dbReference>
<dbReference type="GeneTree" id="ENSGT00390000011515"/>
<dbReference type="AlphaFoldDB" id="A0A8C2SQ36"/>
<reference evidence="7" key="3">
    <citation type="submission" date="2025-09" db="UniProtKB">
        <authorList>
            <consortium name="Ensembl"/>
        </authorList>
    </citation>
    <scope>IDENTIFICATION</scope>
</reference>
<gene>
    <name evidence="7" type="primary">NIFK</name>
</gene>
<comment type="subcellular location">
    <subcellularLocation>
        <location evidence="1">Nucleus</location>
        <location evidence="1">Nucleolus</location>
    </subcellularLocation>
</comment>